<dbReference type="InterPro" id="IPR036928">
    <property type="entry name" value="AS_sf"/>
</dbReference>
<dbReference type="InterPro" id="IPR000120">
    <property type="entry name" value="Amidase"/>
</dbReference>
<dbReference type="SUPFAM" id="SSF75304">
    <property type="entry name" value="Amidase signature (AS) enzymes"/>
    <property type="match status" value="1"/>
</dbReference>
<dbReference type="RefSeq" id="WP_377253438.1">
    <property type="nucleotide sequence ID" value="NZ_JBHLUH010000042.1"/>
</dbReference>
<feature type="domain" description="Amidase" evidence="2">
    <location>
        <begin position="27"/>
        <end position="434"/>
    </location>
</feature>
<dbReference type="PROSITE" id="PS00571">
    <property type="entry name" value="AMIDASES"/>
    <property type="match status" value="1"/>
</dbReference>
<dbReference type="Pfam" id="PF01425">
    <property type="entry name" value="Amidase"/>
    <property type="match status" value="1"/>
</dbReference>
<organism evidence="3 4">
    <name type="scientific">Phytohabitans kaempferiae</name>
    <dbReference type="NCBI Taxonomy" id="1620943"/>
    <lineage>
        <taxon>Bacteria</taxon>
        <taxon>Bacillati</taxon>
        <taxon>Actinomycetota</taxon>
        <taxon>Actinomycetes</taxon>
        <taxon>Micromonosporales</taxon>
        <taxon>Micromonosporaceae</taxon>
    </lineage>
</organism>
<evidence type="ECO:0000256" key="1">
    <source>
        <dbReference type="ARBA" id="ARBA00009199"/>
    </source>
</evidence>
<dbReference type="InterPro" id="IPR023631">
    <property type="entry name" value="Amidase_dom"/>
</dbReference>
<dbReference type="Gene3D" id="3.90.1300.10">
    <property type="entry name" value="Amidase signature (AS) domain"/>
    <property type="match status" value="1"/>
</dbReference>
<gene>
    <name evidence="3" type="ORF">ACFFIA_21680</name>
</gene>
<dbReference type="EMBL" id="JBHLUH010000042">
    <property type="protein sequence ID" value="MFC0530279.1"/>
    <property type="molecule type" value="Genomic_DNA"/>
</dbReference>
<protein>
    <submittedName>
        <fullName evidence="3">Amidase</fullName>
    </submittedName>
</protein>
<evidence type="ECO:0000313" key="4">
    <source>
        <dbReference type="Proteomes" id="UP001589867"/>
    </source>
</evidence>
<comment type="caution">
    <text evidence="3">The sequence shown here is derived from an EMBL/GenBank/DDBJ whole genome shotgun (WGS) entry which is preliminary data.</text>
</comment>
<evidence type="ECO:0000259" key="2">
    <source>
        <dbReference type="Pfam" id="PF01425"/>
    </source>
</evidence>
<dbReference type="PANTHER" id="PTHR11895">
    <property type="entry name" value="TRANSAMIDASE"/>
    <property type="match status" value="1"/>
</dbReference>
<dbReference type="PANTHER" id="PTHR11895:SF7">
    <property type="entry name" value="GLUTAMYL-TRNA(GLN) AMIDOTRANSFERASE SUBUNIT A, MITOCHONDRIAL"/>
    <property type="match status" value="1"/>
</dbReference>
<proteinExistence type="inferred from homology"/>
<reference evidence="3 4" key="1">
    <citation type="submission" date="2024-09" db="EMBL/GenBank/DDBJ databases">
        <authorList>
            <person name="Sun Q."/>
            <person name="Mori K."/>
        </authorList>
    </citation>
    <scope>NUCLEOTIDE SEQUENCE [LARGE SCALE GENOMIC DNA]</scope>
    <source>
        <strain evidence="3 4">TBRC 3947</strain>
    </source>
</reference>
<sequence length="465" mass="48997">MPSADPHLLPAWQLVRLLREGELSPVEVTNHFLDRIERLDGALHCFVTVDREGAIAAARALERHRAGALYGLPVAVKDQYLTRGLRTTGGSALYRDHTPDEDAACVERIRAAGGIVLGKTNTPEFGLHWRTRNRVAPETRNPWDTGRSPGGSSGGSAVAVAAGLAPLALGSDCAGSIRLPAAFCGVTGILPGNGLVPRHGGLGGSLQFTGIGPIAGGVRDAALLLQVLAGYDPRDPTGRRDAAFRWPGRRGVRGLRVGWWSPQVVAGGNERVVGAVRAAVAQIAEAGVFFDDAGLALGDEECQVAFTRMTYADRYASQGRELLADPGTAAQLTPLVRQRFEAGGRVTGAEYAEALAVRFRAAQQVADAFDRYDVLVSPTVAFVAVPPPEDDWTWRPAGITDYTYLANFVGVPAVSVPCGLVDGLPVAVQLMARTEAAAVRAAATLEDVLVTRVSRPSVAGGPALR</sequence>
<name>A0ABV6M6Y9_9ACTN</name>
<keyword evidence="4" id="KW-1185">Reference proteome</keyword>
<comment type="similarity">
    <text evidence="1">Belongs to the amidase family.</text>
</comment>
<evidence type="ECO:0000313" key="3">
    <source>
        <dbReference type="EMBL" id="MFC0530279.1"/>
    </source>
</evidence>
<dbReference type="Proteomes" id="UP001589867">
    <property type="component" value="Unassembled WGS sequence"/>
</dbReference>
<accession>A0ABV6M6Y9</accession>
<dbReference type="InterPro" id="IPR020556">
    <property type="entry name" value="Amidase_CS"/>
</dbReference>